<dbReference type="InterPro" id="IPR001991">
    <property type="entry name" value="Na-dicarboxylate_symporter"/>
</dbReference>
<feature type="transmembrane region" description="Helical" evidence="6">
    <location>
        <begin position="362"/>
        <end position="388"/>
    </location>
</feature>
<keyword evidence="8" id="KW-1185">Reference proteome</keyword>
<dbReference type="RefSeq" id="WP_131840182.1">
    <property type="nucleotide sequence ID" value="NZ_SLWB01000015.1"/>
</dbReference>
<gene>
    <name evidence="7" type="ORF">CLV25_11598</name>
</gene>
<dbReference type="EMBL" id="SLWB01000015">
    <property type="protein sequence ID" value="TCN63748.1"/>
    <property type="molecule type" value="Genomic_DNA"/>
</dbReference>
<evidence type="ECO:0000256" key="4">
    <source>
        <dbReference type="ARBA" id="ARBA00022989"/>
    </source>
</evidence>
<dbReference type="AlphaFoldDB" id="A0A4R2E5R0"/>
<evidence type="ECO:0000256" key="1">
    <source>
        <dbReference type="ARBA" id="ARBA00004141"/>
    </source>
</evidence>
<accession>A0A4R2E5R0</accession>
<feature type="transmembrane region" description="Helical" evidence="6">
    <location>
        <begin position="40"/>
        <end position="61"/>
    </location>
</feature>
<keyword evidence="3 6" id="KW-0812">Transmembrane</keyword>
<sequence length="427" mass="45740">MKKIPLWGKIIIGMVLGVILGILGVQLGFSGFVTDWVKPWGTIFIRLLKLLAVPLVFVSLVKGVASLSDTSKLSRMGIKTLGVYILTTMAAVTVGLLVVNIIAPGDTFPESRRAELMQKYTENLKVNQEQAAAQQELGPMQYVVDIVPDNIISASSDNTKMLQIIFFALLFGVAMVTLKSPVTHVVEQFFDGLNDIILKIVEIVMKIAPLGVFALLSGLVVDFSGDIKLFSALGLYVVTVIVGLVFIIIINYGSIVLFFTKMPLKRYYKGIMPIQLVAFSTSSSAATLPVTKEECEKSLGLSPEVTSFVLPVGVTINMDGTACYQGVAAVFIAQVFGLDLTFTQQVTIVLTATLASIGTPGIPGAAIVMLIMVLTSVGIPVEGLALILGIDRPLDMLRTVVNVSGDCAVATLVNHGEVVRNAKMQTE</sequence>
<dbReference type="Gene3D" id="1.10.3860.10">
    <property type="entry name" value="Sodium:dicarboxylate symporter"/>
    <property type="match status" value="1"/>
</dbReference>
<keyword evidence="5 6" id="KW-0472">Membrane</keyword>
<feature type="transmembrane region" description="Helical" evidence="6">
    <location>
        <begin position="203"/>
        <end position="221"/>
    </location>
</feature>
<dbReference type="InterPro" id="IPR050746">
    <property type="entry name" value="DAACS"/>
</dbReference>
<keyword evidence="2" id="KW-0813">Transport</keyword>
<comment type="caution">
    <text evidence="7">The sequence shown here is derived from an EMBL/GenBank/DDBJ whole genome shotgun (WGS) entry which is preliminary data.</text>
</comment>
<name>A0A4R2E5R0_9BACT</name>
<dbReference type="Pfam" id="PF00375">
    <property type="entry name" value="SDF"/>
    <property type="match status" value="1"/>
</dbReference>
<dbReference type="OrthoDB" id="9768885at2"/>
<feature type="transmembrane region" description="Helical" evidence="6">
    <location>
        <begin position="12"/>
        <end position="34"/>
    </location>
</feature>
<evidence type="ECO:0000256" key="3">
    <source>
        <dbReference type="ARBA" id="ARBA00022692"/>
    </source>
</evidence>
<dbReference type="PANTHER" id="PTHR11958:SF63">
    <property type="entry name" value="AMINO ACID TRANSPORTER"/>
    <property type="match status" value="1"/>
</dbReference>
<feature type="transmembrane region" description="Helical" evidence="6">
    <location>
        <begin position="233"/>
        <end position="259"/>
    </location>
</feature>
<dbReference type="SUPFAM" id="SSF118215">
    <property type="entry name" value="Proton glutamate symport protein"/>
    <property type="match status" value="1"/>
</dbReference>
<dbReference type="Proteomes" id="UP000294830">
    <property type="component" value="Unassembled WGS sequence"/>
</dbReference>
<evidence type="ECO:0000256" key="5">
    <source>
        <dbReference type="ARBA" id="ARBA00023136"/>
    </source>
</evidence>
<dbReference type="PANTHER" id="PTHR11958">
    <property type="entry name" value="SODIUM/DICARBOXYLATE SYMPORTER-RELATED"/>
    <property type="match status" value="1"/>
</dbReference>
<feature type="transmembrane region" description="Helical" evidence="6">
    <location>
        <begin position="81"/>
        <end position="103"/>
    </location>
</feature>
<dbReference type="PRINTS" id="PR00173">
    <property type="entry name" value="EDTRNSPORT"/>
</dbReference>
<protein>
    <submittedName>
        <fullName evidence="7">Na+/H+-dicarboxylate symporter</fullName>
    </submittedName>
</protein>
<feature type="transmembrane region" description="Helical" evidence="6">
    <location>
        <begin position="161"/>
        <end position="182"/>
    </location>
</feature>
<feature type="transmembrane region" description="Helical" evidence="6">
    <location>
        <begin position="322"/>
        <end position="342"/>
    </location>
</feature>
<dbReference type="GO" id="GO:0015293">
    <property type="term" value="F:symporter activity"/>
    <property type="evidence" value="ECO:0007669"/>
    <property type="project" value="InterPro"/>
</dbReference>
<reference evidence="7 8" key="1">
    <citation type="submission" date="2019-03" db="EMBL/GenBank/DDBJ databases">
        <title>Genomic Encyclopedia of Archaeal and Bacterial Type Strains, Phase II (KMG-II): from individual species to whole genera.</title>
        <authorList>
            <person name="Goeker M."/>
        </authorList>
    </citation>
    <scope>NUCLEOTIDE SEQUENCE [LARGE SCALE GENOMIC DNA]</scope>
    <source>
        <strain evidence="7 8">RL-C</strain>
    </source>
</reference>
<keyword evidence="4 6" id="KW-1133">Transmembrane helix</keyword>
<evidence type="ECO:0000256" key="2">
    <source>
        <dbReference type="ARBA" id="ARBA00022448"/>
    </source>
</evidence>
<evidence type="ECO:0000256" key="6">
    <source>
        <dbReference type="SAM" id="Phobius"/>
    </source>
</evidence>
<evidence type="ECO:0000313" key="8">
    <source>
        <dbReference type="Proteomes" id="UP000294830"/>
    </source>
</evidence>
<dbReference type="InterPro" id="IPR036458">
    <property type="entry name" value="Na:dicarbo_symporter_sf"/>
</dbReference>
<evidence type="ECO:0000313" key="7">
    <source>
        <dbReference type="EMBL" id="TCN63748.1"/>
    </source>
</evidence>
<dbReference type="GO" id="GO:0016020">
    <property type="term" value="C:membrane"/>
    <property type="evidence" value="ECO:0007669"/>
    <property type="project" value="UniProtKB-SubCell"/>
</dbReference>
<organism evidence="7 8">
    <name type="scientific">Acetobacteroides hydrogenigenes</name>
    <dbReference type="NCBI Taxonomy" id="979970"/>
    <lineage>
        <taxon>Bacteria</taxon>
        <taxon>Pseudomonadati</taxon>
        <taxon>Bacteroidota</taxon>
        <taxon>Bacteroidia</taxon>
        <taxon>Bacteroidales</taxon>
        <taxon>Rikenellaceae</taxon>
        <taxon>Acetobacteroides</taxon>
    </lineage>
</organism>
<comment type="subcellular location">
    <subcellularLocation>
        <location evidence="1">Membrane</location>
        <topology evidence="1">Multi-pass membrane protein</topology>
    </subcellularLocation>
</comment>
<proteinExistence type="predicted"/>